<dbReference type="InterPro" id="IPR026838">
    <property type="entry name" value="YheC/D"/>
</dbReference>
<dbReference type="Pfam" id="PF14398">
    <property type="entry name" value="ATPgrasp_YheCD"/>
    <property type="match status" value="1"/>
</dbReference>
<gene>
    <name evidence="1" type="primary">yheC</name>
    <name evidence="1" type="ORF">GCM10010917_42400</name>
</gene>
<accession>A0ABQ1GYV5</accession>
<reference evidence="2" key="1">
    <citation type="journal article" date="2019" name="Int. J. Syst. Evol. Microbiol.">
        <title>The Global Catalogue of Microorganisms (GCM) 10K type strain sequencing project: providing services to taxonomists for standard genome sequencing and annotation.</title>
        <authorList>
            <consortium name="The Broad Institute Genomics Platform"/>
            <consortium name="The Broad Institute Genome Sequencing Center for Infectious Disease"/>
            <person name="Wu L."/>
            <person name="Ma J."/>
        </authorList>
    </citation>
    <scope>NUCLEOTIDE SEQUENCE [LARGE SCALE GENOMIC DNA]</scope>
    <source>
        <strain evidence="2">CGMCC 1.15044</strain>
    </source>
</reference>
<protein>
    <submittedName>
        <fullName evidence="1">Endospore coat-associated protein YheC</fullName>
    </submittedName>
</protein>
<dbReference type="Gene3D" id="3.30.470.20">
    <property type="entry name" value="ATP-grasp fold, B domain"/>
    <property type="match status" value="1"/>
</dbReference>
<name>A0ABQ1GYV5_9BACL</name>
<comment type="caution">
    <text evidence="1">The sequence shown here is derived from an EMBL/GenBank/DDBJ whole genome shotgun (WGS) entry which is preliminary data.</text>
</comment>
<proteinExistence type="predicted"/>
<evidence type="ECO:0000313" key="2">
    <source>
        <dbReference type="Proteomes" id="UP000609323"/>
    </source>
</evidence>
<dbReference type="RefSeq" id="WP_094095865.1">
    <property type="nucleotide sequence ID" value="NZ_BMHF01000025.1"/>
</dbReference>
<dbReference type="EMBL" id="BMHF01000025">
    <property type="protein sequence ID" value="GGA52692.1"/>
    <property type="molecule type" value="Genomic_DNA"/>
</dbReference>
<sequence length="382" mass="42844">MESGKQAKSQAQPKRTGTLGILVAATPDGPAPFAESGFARKLCLAASGHGLTAYAFTPRAETDEDQITGYTFRDGSWVNRKFPLPDVVYDRFFSSGTQKWEKRRQLAALAEKHRFRLLGRGTAGKWIVYEALKQNQEIAPYLPETFKYENFRQLKELLNRWQGEIFLKPQFGTHGKLALHLKERQFGERRVYLLSGRDISNEVFQHRFHSGRDTARYIESLRRGKPFLAQPKLRLSTRSGEPFDIRVLMQKGKEGQWSMTGMAARVGKAGSLTSNLHGGGKACRADQLLSREFGPTAARSIIANLRQLSAVIPPYLEERFGRLAELGLDFGIDSEARIWLLEVNSKPGRSAFFGIGDSSGARKAVENPVLYACYLLKQPETS</sequence>
<dbReference type="Proteomes" id="UP000609323">
    <property type="component" value="Unassembled WGS sequence"/>
</dbReference>
<evidence type="ECO:0000313" key="1">
    <source>
        <dbReference type="EMBL" id="GGA52692.1"/>
    </source>
</evidence>
<organism evidence="1 2">
    <name type="scientific">Paenibacillus physcomitrellae</name>
    <dbReference type="NCBI Taxonomy" id="1619311"/>
    <lineage>
        <taxon>Bacteria</taxon>
        <taxon>Bacillati</taxon>
        <taxon>Bacillota</taxon>
        <taxon>Bacilli</taxon>
        <taxon>Bacillales</taxon>
        <taxon>Paenibacillaceae</taxon>
        <taxon>Paenibacillus</taxon>
    </lineage>
</organism>
<dbReference type="SUPFAM" id="SSF56059">
    <property type="entry name" value="Glutathione synthetase ATP-binding domain-like"/>
    <property type="match status" value="1"/>
</dbReference>
<keyword evidence="2" id="KW-1185">Reference proteome</keyword>